<dbReference type="EMBL" id="CAOF01000070">
    <property type="protein sequence ID" value="CCO45940.1"/>
    <property type="molecule type" value="Genomic_DNA"/>
</dbReference>
<evidence type="ECO:0000313" key="2">
    <source>
        <dbReference type="Proteomes" id="UP000018211"/>
    </source>
</evidence>
<organism evidence="1 2">
    <name type="scientific">Vibrio nigripulchritudo SOn1</name>
    <dbReference type="NCBI Taxonomy" id="1238450"/>
    <lineage>
        <taxon>Bacteria</taxon>
        <taxon>Pseudomonadati</taxon>
        <taxon>Pseudomonadota</taxon>
        <taxon>Gammaproteobacteria</taxon>
        <taxon>Vibrionales</taxon>
        <taxon>Vibrionaceae</taxon>
        <taxon>Vibrio</taxon>
    </lineage>
</organism>
<gene>
    <name evidence="1" type="ORF">VIBNISOn1_1610062</name>
</gene>
<name>A0AAV2VMM1_9VIBR</name>
<comment type="caution">
    <text evidence="1">The sequence shown here is derived from an EMBL/GenBank/DDBJ whole genome shotgun (WGS) entry which is preliminary data.</text>
</comment>
<accession>A0AAV2VMM1</accession>
<proteinExistence type="predicted"/>
<evidence type="ECO:0000313" key="1">
    <source>
        <dbReference type="EMBL" id="CCO45940.1"/>
    </source>
</evidence>
<dbReference type="AlphaFoldDB" id="A0AAV2VMM1"/>
<protein>
    <submittedName>
        <fullName evidence="1">Uncharacterized protein</fullName>
    </submittedName>
</protein>
<sequence length="75" mass="8278">MITEHAYPPVAEIDLMSAWMPAPPLLSEPAIVSTIGGEGLNMVTPLQKRSFEINDKLGSTDPNIKRFLENKKTII</sequence>
<reference evidence="1 2" key="1">
    <citation type="journal article" date="2013" name="ISME J.">
        <title>Comparative genomics of pathogenic lineages of Vibrio nigripulchritudo identifies virulence-associated traits.</title>
        <authorList>
            <person name="Goudenege D."/>
            <person name="Labreuche Y."/>
            <person name="Krin E."/>
            <person name="Ansquer D."/>
            <person name="Mangenot S."/>
            <person name="Calteau A."/>
            <person name="Medigue C."/>
            <person name="Mazel D."/>
            <person name="Polz M.F."/>
            <person name="Le Roux F."/>
        </authorList>
    </citation>
    <scope>NUCLEOTIDE SEQUENCE [LARGE SCALE GENOMIC DNA]</scope>
    <source>
        <strain evidence="1 2">SOn1</strain>
    </source>
</reference>
<dbReference type="Proteomes" id="UP000018211">
    <property type="component" value="Unassembled WGS sequence"/>
</dbReference>